<dbReference type="Proteomes" id="UP000887116">
    <property type="component" value="Unassembled WGS sequence"/>
</dbReference>
<proteinExistence type="predicted"/>
<comment type="caution">
    <text evidence="2">The sequence shown here is derived from an EMBL/GenBank/DDBJ whole genome shotgun (WGS) entry which is preliminary data.</text>
</comment>
<organism evidence="2 3">
    <name type="scientific">Trichonephila clavata</name>
    <name type="common">Joro spider</name>
    <name type="synonym">Nephila clavata</name>
    <dbReference type="NCBI Taxonomy" id="2740835"/>
    <lineage>
        <taxon>Eukaryota</taxon>
        <taxon>Metazoa</taxon>
        <taxon>Ecdysozoa</taxon>
        <taxon>Arthropoda</taxon>
        <taxon>Chelicerata</taxon>
        <taxon>Arachnida</taxon>
        <taxon>Araneae</taxon>
        <taxon>Araneomorphae</taxon>
        <taxon>Entelegynae</taxon>
        <taxon>Araneoidea</taxon>
        <taxon>Nephilidae</taxon>
        <taxon>Trichonephila</taxon>
    </lineage>
</organism>
<reference evidence="2" key="1">
    <citation type="submission" date="2020-07" db="EMBL/GenBank/DDBJ databases">
        <title>Multicomponent nature underlies the extraordinary mechanical properties of spider dragline silk.</title>
        <authorList>
            <person name="Kono N."/>
            <person name="Nakamura H."/>
            <person name="Mori M."/>
            <person name="Yoshida Y."/>
            <person name="Ohtoshi R."/>
            <person name="Malay A.D."/>
            <person name="Moran D.A.P."/>
            <person name="Tomita M."/>
            <person name="Numata K."/>
            <person name="Arakawa K."/>
        </authorList>
    </citation>
    <scope>NUCLEOTIDE SEQUENCE</scope>
</reference>
<dbReference type="EMBL" id="BMAO01025521">
    <property type="protein sequence ID" value="GFR03291.1"/>
    <property type="molecule type" value="Genomic_DNA"/>
</dbReference>
<keyword evidence="1" id="KW-1133">Transmembrane helix</keyword>
<gene>
    <name evidence="2" type="ORF">TNCT_325351</name>
</gene>
<feature type="transmembrane region" description="Helical" evidence="1">
    <location>
        <begin position="70"/>
        <end position="87"/>
    </location>
</feature>
<keyword evidence="1" id="KW-0472">Membrane</keyword>
<protein>
    <submittedName>
        <fullName evidence="2">Uncharacterized protein</fullName>
    </submittedName>
</protein>
<name>A0A8X6JE70_TRICU</name>
<dbReference type="AlphaFoldDB" id="A0A8X6JE70"/>
<evidence type="ECO:0000256" key="1">
    <source>
        <dbReference type="SAM" id="Phobius"/>
    </source>
</evidence>
<keyword evidence="1" id="KW-0812">Transmembrane</keyword>
<keyword evidence="3" id="KW-1185">Reference proteome</keyword>
<evidence type="ECO:0000313" key="2">
    <source>
        <dbReference type="EMBL" id="GFR03291.1"/>
    </source>
</evidence>
<sequence>MAEEVPSGGVFRHISAFFRNTPTQPATVSNDDVQSESVTPPIVSRRIEYHNIGCLTNAMYALEPMRNSKYFILLLLIFFALSLSLVVI</sequence>
<evidence type="ECO:0000313" key="3">
    <source>
        <dbReference type="Proteomes" id="UP000887116"/>
    </source>
</evidence>
<feature type="non-terminal residue" evidence="2">
    <location>
        <position position="1"/>
    </location>
</feature>
<accession>A0A8X6JE70</accession>